<reference evidence="2 3" key="1">
    <citation type="submission" date="2017-02" db="EMBL/GenBank/DDBJ databases">
        <authorList>
            <person name="Peterson S.W."/>
        </authorList>
    </citation>
    <scope>NUCLEOTIDE SEQUENCE [LARGE SCALE GENOMIC DNA]</scope>
    <source>
        <strain evidence="2 3">DSM 45154</strain>
    </source>
</reference>
<dbReference type="EMBL" id="FUWS01000006">
    <property type="protein sequence ID" value="SKA11993.1"/>
    <property type="molecule type" value="Genomic_DNA"/>
</dbReference>
<evidence type="ECO:0000256" key="1">
    <source>
        <dbReference type="SAM" id="MobiDB-lite"/>
    </source>
</evidence>
<sequence length="288" mass="30855">MSRTFRRTSHPPHAAPQTAPCVRAGRATLPGLKRLPSAYTFSTYQRESPNDPGGRTGRSFRRRPRVDRHPRESGSPLDRTEGRGFESSRVRHMKSRNETLSCGYRSGSRFVSATPTATAGPRMTVRRRQQALWPAATRSTGLGAKEVGRLLLLSRAAIPTGFSALGTGMARSGCGRRVASRPRRPAPSCVGGHQTAWTGGSTAAFRRAERTMAVNHPGSTPERGHVNSARRTPHRGGRFGAVTGRSVPTGDNTAGIPALVQACDDEPESRLHEGAGPRPALSGLGRQG</sequence>
<dbReference type="AlphaFoldDB" id="A0A1T4R7U0"/>
<feature type="region of interest" description="Disordered" evidence="1">
    <location>
        <begin position="1"/>
        <end position="23"/>
    </location>
</feature>
<name>A0A1T4R7U0_9ACTN</name>
<feature type="compositionally biased region" description="Basic and acidic residues" evidence="1">
    <location>
        <begin position="67"/>
        <end position="89"/>
    </location>
</feature>
<dbReference type="Proteomes" id="UP000190637">
    <property type="component" value="Unassembled WGS sequence"/>
</dbReference>
<feature type="region of interest" description="Disordered" evidence="1">
    <location>
        <begin position="214"/>
        <end position="288"/>
    </location>
</feature>
<gene>
    <name evidence="2" type="ORF">SAMN02745673_02590</name>
</gene>
<feature type="region of interest" description="Disordered" evidence="1">
    <location>
        <begin position="170"/>
        <end position="195"/>
    </location>
</feature>
<dbReference type="STRING" id="1122192.SAMN02745673_02590"/>
<evidence type="ECO:0000313" key="3">
    <source>
        <dbReference type="Proteomes" id="UP000190637"/>
    </source>
</evidence>
<accession>A0A1T4R7U0</accession>
<feature type="compositionally biased region" description="Basic residues" evidence="1">
    <location>
        <begin position="1"/>
        <end position="10"/>
    </location>
</feature>
<feature type="region of interest" description="Disordered" evidence="1">
    <location>
        <begin position="39"/>
        <end position="94"/>
    </location>
</feature>
<organism evidence="2 3">
    <name type="scientific">Marinactinospora thermotolerans DSM 45154</name>
    <dbReference type="NCBI Taxonomy" id="1122192"/>
    <lineage>
        <taxon>Bacteria</taxon>
        <taxon>Bacillati</taxon>
        <taxon>Actinomycetota</taxon>
        <taxon>Actinomycetes</taxon>
        <taxon>Streptosporangiales</taxon>
        <taxon>Nocardiopsidaceae</taxon>
        <taxon>Marinactinospora</taxon>
    </lineage>
</organism>
<protein>
    <submittedName>
        <fullName evidence="2">Uncharacterized protein</fullName>
    </submittedName>
</protein>
<evidence type="ECO:0000313" key="2">
    <source>
        <dbReference type="EMBL" id="SKA11993.1"/>
    </source>
</evidence>
<proteinExistence type="predicted"/>
<keyword evidence="3" id="KW-1185">Reference proteome</keyword>